<dbReference type="SUPFAM" id="SSF52833">
    <property type="entry name" value="Thioredoxin-like"/>
    <property type="match status" value="1"/>
</dbReference>
<evidence type="ECO:0000256" key="8">
    <source>
        <dbReference type="ARBA" id="ARBA00023180"/>
    </source>
</evidence>
<evidence type="ECO:0000256" key="5">
    <source>
        <dbReference type="ARBA" id="ARBA00022827"/>
    </source>
</evidence>
<evidence type="ECO:0000256" key="6">
    <source>
        <dbReference type="ARBA" id="ARBA00023002"/>
    </source>
</evidence>
<sequence>MLSGNILWISSLVVILTNGIDLSENATLTNKDLKKYKHLIEGQGLYSTEDEVTILTAFNFKNEIYNASHSSLVEFYNSWCGHCQRFAPSWKALAASLKQWKDVVVIAAIDCNDEDNSQLCRDFEIMAYPTLRYFHENYKEGAQNIGVEVEKGDDVYSQKRHLIQRIIQEQTERRGTQFPSLLPISARDVSSLRHSVPRQTKYAFVIIDTAHSVIGAELAMDLRHVPNVIVKSAGNNSELLAATGVKLLPALLVVDEKNNVKVLQEALPSTDIARNTIKEYLSSMHISIPNVTLKGELFTGKWINAKVPDMSELMEAREKENLRQRIKQMGDVVFQADLETALRYSFKLEVGSVKTISGERLTALVDYVSILAKYFPFGIAGKQFLHELKRKILEAGEVLQGSDVSAWLRDAEPEDRRVFSSPAQWLGCQGSAKNYRGYPCGLWKLFHYLTVSAAEHNWDNSEHHPREVLDAMHGYIKNFFGCSECSRHFQEMALKKDMKGVSSLDTSILWLWMAHNEVNKRLAGDTTEDPEFPKVQFPLPGRCPACRTNNTWNLQDVVGYMKQVYSSINVRYIGSDTRILHLGLEGSSTNDSTTFFLKNVDPSTCFILYVVCFFLLCLLIRLFLKRGYKKKMYVHDLLGKV</sequence>
<dbReference type="GO" id="GO:0016971">
    <property type="term" value="F:flavin-dependent sulfhydryl oxidase activity"/>
    <property type="evidence" value="ECO:0007669"/>
    <property type="project" value="InterPro"/>
</dbReference>
<evidence type="ECO:0000256" key="4">
    <source>
        <dbReference type="ARBA" id="ARBA00022729"/>
    </source>
</evidence>
<dbReference type="InterPro" id="IPR017905">
    <property type="entry name" value="ERV/ALR_sulphydryl_oxidase"/>
</dbReference>
<evidence type="ECO:0000259" key="13">
    <source>
        <dbReference type="PROSITE" id="PS51352"/>
    </source>
</evidence>
<evidence type="ECO:0000313" key="14">
    <source>
        <dbReference type="EMBL" id="JAV70708.1"/>
    </source>
</evidence>
<keyword evidence="4 11" id="KW-0732">Signal</keyword>
<comment type="cofactor">
    <cofactor evidence="1 10">
        <name>FAD</name>
        <dbReference type="ChEBI" id="CHEBI:57692"/>
    </cofactor>
</comment>
<keyword evidence="8" id="KW-0325">Glycoprotein</keyword>
<dbReference type="InterPro" id="IPR013766">
    <property type="entry name" value="Thioredoxin_domain"/>
</dbReference>
<dbReference type="FunFam" id="1.20.120.1960:FF:000001">
    <property type="entry name" value="Sulfhydryl oxidase"/>
    <property type="match status" value="1"/>
</dbReference>
<keyword evidence="10" id="KW-0472">Membrane</keyword>
<dbReference type="InterPro" id="IPR017937">
    <property type="entry name" value="Thioredoxin_CS"/>
</dbReference>
<proteinExistence type="inferred from homology"/>
<dbReference type="GO" id="GO:0005615">
    <property type="term" value="C:extracellular space"/>
    <property type="evidence" value="ECO:0007669"/>
    <property type="project" value="TreeGrafter"/>
</dbReference>
<accession>A0A1Y1LCT5</accession>
<dbReference type="EMBL" id="GEZM01061173">
    <property type="protein sequence ID" value="JAV70708.1"/>
    <property type="molecule type" value="Transcribed_RNA"/>
</dbReference>
<evidence type="ECO:0000256" key="1">
    <source>
        <dbReference type="ARBA" id="ARBA00001974"/>
    </source>
</evidence>
<evidence type="ECO:0000259" key="12">
    <source>
        <dbReference type="PROSITE" id="PS51324"/>
    </source>
</evidence>
<keyword evidence="5 10" id="KW-0274">FAD</keyword>
<keyword evidence="3 10" id="KW-0285">Flavoprotein</keyword>
<dbReference type="Pfam" id="PF00085">
    <property type="entry name" value="Thioredoxin"/>
    <property type="match status" value="1"/>
</dbReference>
<dbReference type="PROSITE" id="PS00194">
    <property type="entry name" value="THIOREDOXIN_1"/>
    <property type="match status" value="1"/>
</dbReference>
<evidence type="ECO:0000256" key="9">
    <source>
        <dbReference type="ARBA" id="ARBA00048864"/>
    </source>
</evidence>
<comment type="similarity">
    <text evidence="2">Belongs to the quiescin-sulfhydryl oxidase (QSOX) family.</text>
</comment>
<dbReference type="CDD" id="cd02992">
    <property type="entry name" value="PDI_a_QSOX"/>
    <property type="match status" value="1"/>
</dbReference>
<keyword evidence="10" id="KW-0812">Transmembrane</keyword>
<dbReference type="Pfam" id="PF18371">
    <property type="entry name" value="FAD_SOX"/>
    <property type="match status" value="1"/>
</dbReference>
<feature type="signal peptide" evidence="11">
    <location>
        <begin position="1"/>
        <end position="19"/>
    </location>
</feature>
<feature type="domain" description="Thioredoxin" evidence="13">
    <location>
        <begin position="17"/>
        <end position="172"/>
    </location>
</feature>
<dbReference type="Pfam" id="PF04777">
    <property type="entry name" value="Evr1_Alr"/>
    <property type="match status" value="1"/>
</dbReference>
<dbReference type="InterPro" id="IPR040986">
    <property type="entry name" value="QSOX_FAD-bd_dom"/>
</dbReference>
<dbReference type="Gene3D" id="3.40.30.10">
    <property type="entry name" value="Glutaredoxin"/>
    <property type="match status" value="2"/>
</dbReference>
<feature type="domain" description="ERV/ALR sulfhydryl oxidase" evidence="12">
    <location>
        <begin position="431"/>
        <end position="536"/>
    </location>
</feature>
<dbReference type="PROSITE" id="PS51352">
    <property type="entry name" value="THIOREDOXIN_2"/>
    <property type="match status" value="1"/>
</dbReference>
<dbReference type="PANTHER" id="PTHR22897">
    <property type="entry name" value="QUIESCIN Q6-RELATED SULFHYDRYL OXIDASE"/>
    <property type="match status" value="1"/>
</dbReference>
<dbReference type="GO" id="GO:0003756">
    <property type="term" value="F:protein disulfide isomerase activity"/>
    <property type="evidence" value="ECO:0007669"/>
    <property type="project" value="TreeGrafter"/>
</dbReference>
<name>A0A1Y1LCT5_PHOPY</name>
<keyword evidence="7" id="KW-1015">Disulfide bond</keyword>
<keyword evidence="6 10" id="KW-0560">Oxidoreductase</keyword>
<protein>
    <recommendedName>
        <fullName evidence="10">Sulfhydryl oxidase</fullName>
        <ecNumber evidence="10">1.8.3.2</ecNumber>
    </recommendedName>
</protein>
<dbReference type="PANTHER" id="PTHR22897:SF8">
    <property type="entry name" value="SULFHYDRYL OXIDASE"/>
    <property type="match status" value="1"/>
</dbReference>
<dbReference type="Gene3D" id="1.20.120.310">
    <property type="entry name" value="ERV/ALR sulfhydryl oxidase domain"/>
    <property type="match status" value="1"/>
</dbReference>
<dbReference type="InterPro" id="IPR042568">
    <property type="entry name" value="QSOX_FAD-bd_sf"/>
</dbReference>
<feature type="transmembrane region" description="Helical" evidence="10">
    <location>
        <begin position="606"/>
        <end position="624"/>
    </location>
</feature>
<dbReference type="GO" id="GO:0000139">
    <property type="term" value="C:Golgi membrane"/>
    <property type="evidence" value="ECO:0007669"/>
    <property type="project" value="TreeGrafter"/>
</dbReference>
<evidence type="ECO:0000256" key="3">
    <source>
        <dbReference type="ARBA" id="ARBA00022630"/>
    </source>
</evidence>
<organism evidence="14">
    <name type="scientific">Photinus pyralis</name>
    <name type="common">Common eastern firefly</name>
    <name type="synonym">Lampyris pyralis</name>
    <dbReference type="NCBI Taxonomy" id="7054"/>
    <lineage>
        <taxon>Eukaryota</taxon>
        <taxon>Metazoa</taxon>
        <taxon>Ecdysozoa</taxon>
        <taxon>Arthropoda</taxon>
        <taxon>Hexapoda</taxon>
        <taxon>Insecta</taxon>
        <taxon>Pterygota</taxon>
        <taxon>Neoptera</taxon>
        <taxon>Endopterygota</taxon>
        <taxon>Coleoptera</taxon>
        <taxon>Polyphaga</taxon>
        <taxon>Elateriformia</taxon>
        <taxon>Elateroidea</taxon>
        <taxon>Lampyridae</taxon>
        <taxon>Lampyrinae</taxon>
        <taxon>Photinus</taxon>
    </lineage>
</organism>
<dbReference type="InterPro" id="IPR036249">
    <property type="entry name" value="Thioredoxin-like_sf"/>
</dbReference>
<dbReference type="AlphaFoldDB" id="A0A1Y1LCT5"/>
<comment type="catalytic activity">
    <reaction evidence="9 10">
        <text>2 R'C(R)SH + O2 = R'C(R)S-S(R)CR' + H2O2</text>
        <dbReference type="Rhea" id="RHEA:17357"/>
        <dbReference type="ChEBI" id="CHEBI:15379"/>
        <dbReference type="ChEBI" id="CHEBI:16240"/>
        <dbReference type="ChEBI" id="CHEBI:16520"/>
        <dbReference type="ChEBI" id="CHEBI:17412"/>
        <dbReference type="EC" id="1.8.3.2"/>
    </reaction>
</comment>
<dbReference type="FunFam" id="1.20.120.310:FF:000001">
    <property type="entry name" value="Sulfhydryl oxidase"/>
    <property type="match status" value="1"/>
</dbReference>
<dbReference type="InterPro" id="IPR039798">
    <property type="entry name" value="Sulfhydryl_oxidase"/>
</dbReference>
<keyword evidence="10" id="KW-1133">Transmembrane helix</keyword>
<evidence type="ECO:0000256" key="10">
    <source>
        <dbReference type="RuleBase" id="RU371123"/>
    </source>
</evidence>
<dbReference type="Gene3D" id="1.20.120.1960">
    <property type="entry name" value="QSOX sulfhydryl oxidase domain"/>
    <property type="match status" value="1"/>
</dbReference>
<feature type="chain" id="PRO_5013299302" description="Sulfhydryl oxidase" evidence="11">
    <location>
        <begin position="20"/>
        <end position="641"/>
    </location>
</feature>
<dbReference type="InterPro" id="IPR036774">
    <property type="entry name" value="ERV/ALR_sulphydryl_oxid_sf"/>
</dbReference>
<dbReference type="FunFam" id="3.40.30.10:FF:000073">
    <property type="entry name" value="Sulfhydryl oxidase"/>
    <property type="match status" value="1"/>
</dbReference>
<reference evidence="14" key="1">
    <citation type="journal article" date="2016" name="Sci. Rep.">
        <title>Molecular characterization of firefly nuptial gifts: a multi-omics approach sheds light on postcopulatory sexual selection.</title>
        <authorList>
            <person name="Al-Wathiqui N."/>
            <person name="Fallon T.R."/>
            <person name="South A."/>
            <person name="Weng J.K."/>
            <person name="Lewis S.M."/>
        </authorList>
    </citation>
    <scope>NUCLEOTIDE SEQUENCE</scope>
</reference>
<dbReference type="EC" id="1.8.3.2" evidence="10"/>
<evidence type="ECO:0000256" key="2">
    <source>
        <dbReference type="ARBA" id="ARBA00006041"/>
    </source>
</evidence>
<evidence type="ECO:0000256" key="7">
    <source>
        <dbReference type="ARBA" id="ARBA00023157"/>
    </source>
</evidence>
<evidence type="ECO:0000256" key="11">
    <source>
        <dbReference type="SAM" id="SignalP"/>
    </source>
</evidence>
<dbReference type="GO" id="GO:0006457">
    <property type="term" value="P:protein folding"/>
    <property type="evidence" value="ECO:0007669"/>
    <property type="project" value="TreeGrafter"/>
</dbReference>
<dbReference type="PROSITE" id="PS51324">
    <property type="entry name" value="ERV_ALR"/>
    <property type="match status" value="1"/>
</dbReference>
<dbReference type="SUPFAM" id="SSF69000">
    <property type="entry name" value="FAD-dependent thiol oxidase"/>
    <property type="match status" value="1"/>
</dbReference>